<dbReference type="PROSITE" id="PS51257">
    <property type="entry name" value="PROKAR_LIPOPROTEIN"/>
    <property type="match status" value="1"/>
</dbReference>
<gene>
    <name evidence="2" type="ORF">NM06_02100</name>
</gene>
<sequence length="837" mass="87626">MNNKFSLSLVCSAVLLAGCGNDTKSSGASTDQPYSNEAINEMLSRSSKIDFTLLGDNAAVPLPSFLLLDTSDSTLNIPVTEGQSTGLDNPEVALGEVDGWSPQMPFVIDLNLPSGVTLFDDTAAPKSTRSTSSVSPSLTAGVRVAKVDVDLATKEMTSFEALTPGVDFVVALSDDKRSMNIVPVTGLDSGSNYIYALTDSITDSNGDPIGTSSSYAMLKTTEFTQSGSLATPQTIIQNVEKAFADNGQVASTDDIIYSSWFTTSSAGQVLLGTKSAIAQTALPTVNPSDIWNGSIANPTGIDADTLDSIYQMTVTSKQSFGDAVASDPMFASGFGADSAAQLQAVYNQNFANEAIASIQVVKGTVKLPYFLSDSLSGNAWQKTPWRSAMPSVFKILSVLGSGSDADKNAIAQQLAILGITNPAVDLQDPAKLKALVGQKLTLADGSQLDPERIMTKYSAVPQIRAVKEVPFLMFVPEGAAIGSDLPILQYQHGITSIKESAYAFAMQHIGAAMKIGSAPYKPYAIIAIDQPLHGQRGLSQKVVTTPLSPTVYMNLQYLPVARDNIRQSAIDGLGVRYALNGAADAAFANLDKGNVSLFGHSIGAITGISSYAIGNTPVSPLEGNIFKYTSATLANPGGGIAPFLLESGSFKGVIKHNVSLSLASYQNYYGKTCVPASTAGPDCLNNYLGQASDAEKAAVASTLSKFTFAAQTVLDNIDPYNIAPMVNLTGAPVLGIQAEDDQTIPNTVSTAPTSGTEPLFKKLGLVNSATDISGQKLASYFSKDVSQAQHSTVISPQNNADGPANTEMTSQIVQFTLTNGNTTSSMNVTSALLDATK</sequence>
<dbReference type="Pfam" id="PF12262">
    <property type="entry name" value="Lipase_bact_N"/>
    <property type="match status" value="1"/>
</dbReference>
<accession>A0A0A5JP47</accession>
<evidence type="ECO:0000313" key="2">
    <source>
        <dbReference type="EMBL" id="KGY09728.1"/>
    </source>
</evidence>
<dbReference type="InterPro" id="IPR029058">
    <property type="entry name" value="AB_hydrolase_fold"/>
</dbReference>
<dbReference type="AlphaFoldDB" id="A0A0A5JP47"/>
<feature type="domain" description="Bacterial virulence factor lipase N-terminal" evidence="1">
    <location>
        <begin position="37"/>
        <end position="286"/>
    </location>
</feature>
<protein>
    <submittedName>
        <fullName evidence="2">Fumarate hydrolyase</fullName>
    </submittedName>
</protein>
<dbReference type="SUPFAM" id="SSF53474">
    <property type="entry name" value="alpha/beta-Hydrolases"/>
    <property type="match status" value="1"/>
</dbReference>
<dbReference type="InterPro" id="IPR020009">
    <property type="entry name" value="VolA/Pla-1/cef"/>
</dbReference>
<name>A0A0A5JP47_PHOS4</name>
<keyword evidence="2" id="KW-0456">Lyase</keyword>
<dbReference type="Proteomes" id="UP000030451">
    <property type="component" value="Unassembled WGS sequence"/>
</dbReference>
<reference evidence="2 3" key="1">
    <citation type="submission" date="2014-10" db="EMBL/GenBank/DDBJ databases">
        <title>Genome sequencing of Vibrio sinaloensis T08.</title>
        <authorList>
            <person name="Chan K.-G."/>
            <person name="Mohamad N.I."/>
        </authorList>
    </citation>
    <scope>NUCLEOTIDE SEQUENCE [LARGE SCALE GENOMIC DNA]</scope>
    <source>
        <strain evidence="2 3">T08</strain>
    </source>
</reference>
<organism evidence="2 3">
    <name type="scientific">Photobacterium sp. (strain ATCC 43367)</name>
    <dbReference type="NCBI Taxonomy" id="379097"/>
    <lineage>
        <taxon>Bacteria</taxon>
        <taxon>Pseudomonadati</taxon>
        <taxon>Pseudomonadota</taxon>
        <taxon>Gammaproteobacteria</taxon>
        <taxon>Vibrionales</taxon>
        <taxon>Vibrionaceae</taxon>
        <taxon>Vibrio</taxon>
        <taxon>Vibrio oreintalis group</taxon>
    </lineage>
</organism>
<evidence type="ECO:0000259" key="1">
    <source>
        <dbReference type="Pfam" id="PF12262"/>
    </source>
</evidence>
<dbReference type="OrthoDB" id="5477453at2"/>
<proteinExistence type="predicted"/>
<dbReference type="NCBIfam" id="TIGR03502">
    <property type="entry name" value="lipase_Pla1_cef"/>
    <property type="match status" value="1"/>
</dbReference>
<evidence type="ECO:0000313" key="3">
    <source>
        <dbReference type="Proteomes" id="UP000030451"/>
    </source>
</evidence>
<comment type="caution">
    <text evidence="2">The sequence shown here is derived from an EMBL/GenBank/DDBJ whole genome shotgun (WGS) entry which is preliminary data.</text>
</comment>
<dbReference type="InterPro" id="IPR025920">
    <property type="entry name" value="Lipase_bact_N"/>
</dbReference>
<dbReference type="EMBL" id="JRWP01000004">
    <property type="protein sequence ID" value="KGY09728.1"/>
    <property type="molecule type" value="Genomic_DNA"/>
</dbReference>
<dbReference type="Gene3D" id="3.40.50.1820">
    <property type="entry name" value="alpha/beta hydrolase"/>
    <property type="match status" value="1"/>
</dbReference>
<dbReference type="RefSeq" id="WP_038187509.1">
    <property type="nucleotide sequence ID" value="NZ_JRWP01000004.1"/>
</dbReference>
<dbReference type="GO" id="GO:0016829">
    <property type="term" value="F:lyase activity"/>
    <property type="evidence" value="ECO:0007669"/>
    <property type="project" value="UniProtKB-KW"/>
</dbReference>